<dbReference type="PANTHER" id="PTHR46766:SF1">
    <property type="entry name" value="GLUTAMINE-RICH PROTEIN 2"/>
    <property type="match status" value="1"/>
</dbReference>
<dbReference type="Pfam" id="PF12484">
    <property type="entry name" value="PPE-SVP"/>
    <property type="match status" value="1"/>
</dbReference>
<comment type="caution">
    <text evidence="4">The sequence shown here is derived from an EMBL/GenBank/DDBJ whole genome shotgun (WGS) entry which is preliminary data.</text>
</comment>
<evidence type="ECO:0000259" key="3">
    <source>
        <dbReference type="Pfam" id="PF12484"/>
    </source>
</evidence>
<sequence>MDFGSLPPEVNSGRMYAGPGSAPMMAAAAAWNGLSAELASTATSYQSTISALTGEEWRGSASAAMTAAVTPYMTWLAHTAAAAEQAATQATASAAAFESAFAMVVPPPVIAANRAQLLALISSNILGINTAAIAANEALYAEMWAQDAIAMYGYAAASSTAGVLQPLSAPAPSTNPAGVAGQAAAVGQAAAGSSQSGLSQLVSGLPSAVQTLSAPLTTAGSAQPLDFLSNFIDSTQNIGIWNAIQTYSTYGVTAGSWHLFAGIASAIAIATDGSAGAAGATLIDSVGAPTAAVGAAGAAGAATTVGSSPVLASMAQSAPVGKLSVPVSWPGAVPAAGPAPLITSEWIAGTEEAAAVTPVPAGMGAAAGAGGRRGLGLSDPHYGFKPTVMTRPVVAG</sequence>
<comment type="similarity">
    <text evidence="1">Belongs to the mycobacterial PPE family.</text>
</comment>
<feature type="domain" description="PPE" evidence="2">
    <location>
        <begin position="2"/>
        <end position="161"/>
    </location>
</feature>
<evidence type="ECO:0000259" key="2">
    <source>
        <dbReference type="Pfam" id="PF00823"/>
    </source>
</evidence>
<reference evidence="4 5" key="1">
    <citation type="submission" date="2021-05" db="EMBL/GenBank/DDBJ databases">
        <title>Mycobacterium acidophilum sp. nov., an extremely acid-tolerant member of the genus Mycobacterium.</title>
        <authorList>
            <person name="Xia J."/>
        </authorList>
    </citation>
    <scope>NUCLEOTIDE SEQUENCE [LARGE SCALE GENOMIC DNA]</scope>
    <source>
        <strain evidence="4 5">M1</strain>
    </source>
</reference>
<feature type="domain" description="PPE family C-terminal" evidence="3">
    <location>
        <begin position="312"/>
        <end position="392"/>
    </location>
</feature>
<dbReference type="InterPro" id="IPR038332">
    <property type="entry name" value="PPE_sf"/>
</dbReference>
<evidence type="ECO:0000313" key="5">
    <source>
        <dbReference type="Proteomes" id="UP001519535"/>
    </source>
</evidence>
<accession>A0ABS5RMZ1</accession>
<keyword evidence="5" id="KW-1185">Reference proteome</keyword>
<evidence type="ECO:0000313" key="4">
    <source>
        <dbReference type="EMBL" id="MBS9535681.1"/>
    </source>
</evidence>
<dbReference type="Proteomes" id="UP001519535">
    <property type="component" value="Unassembled WGS sequence"/>
</dbReference>
<dbReference type="SUPFAM" id="SSF140459">
    <property type="entry name" value="PE/PPE dimer-like"/>
    <property type="match status" value="1"/>
</dbReference>
<dbReference type="Gene3D" id="1.20.1260.20">
    <property type="entry name" value="PPE superfamily"/>
    <property type="match status" value="1"/>
</dbReference>
<protein>
    <submittedName>
        <fullName evidence="4">PPE family protein</fullName>
    </submittedName>
</protein>
<proteinExistence type="inferred from homology"/>
<organism evidence="4 5">
    <name type="scientific">Mycolicibacter acidiphilus</name>
    <dbReference type="NCBI Taxonomy" id="2835306"/>
    <lineage>
        <taxon>Bacteria</taxon>
        <taxon>Bacillati</taxon>
        <taxon>Actinomycetota</taxon>
        <taxon>Actinomycetes</taxon>
        <taxon>Mycobacteriales</taxon>
        <taxon>Mycobacteriaceae</taxon>
        <taxon>Mycolicibacter</taxon>
    </lineage>
</organism>
<gene>
    <name evidence="4" type="ORF">KIH27_19020</name>
</gene>
<dbReference type="EMBL" id="JAHCLR010000055">
    <property type="protein sequence ID" value="MBS9535681.1"/>
    <property type="molecule type" value="Genomic_DNA"/>
</dbReference>
<dbReference type="InterPro" id="IPR022171">
    <property type="entry name" value="PPE_C"/>
</dbReference>
<dbReference type="Pfam" id="PF00823">
    <property type="entry name" value="PPE"/>
    <property type="match status" value="1"/>
</dbReference>
<name>A0ABS5RMZ1_9MYCO</name>
<dbReference type="PANTHER" id="PTHR46766">
    <property type="entry name" value="GLUTAMINE-RICH PROTEIN 2"/>
    <property type="match status" value="1"/>
</dbReference>
<dbReference type="InterPro" id="IPR000030">
    <property type="entry name" value="PPE_dom"/>
</dbReference>
<evidence type="ECO:0000256" key="1">
    <source>
        <dbReference type="ARBA" id="ARBA00010652"/>
    </source>
</evidence>
<dbReference type="RefSeq" id="WP_214094534.1">
    <property type="nucleotide sequence ID" value="NZ_JAHCLR010000055.1"/>
</dbReference>